<gene>
    <name evidence="1" type="ORF">PISMIDRAFT_13982</name>
</gene>
<protein>
    <submittedName>
        <fullName evidence="1">Uncharacterized protein</fullName>
    </submittedName>
</protein>
<reference evidence="1 2" key="1">
    <citation type="submission" date="2014-04" db="EMBL/GenBank/DDBJ databases">
        <authorList>
            <consortium name="DOE Joint Genome Institute"/>
            <person name="Kuo A."/>
            <person name="Kohler A."/>
            <person name="Costa M.D."/>
            <person name="Nagy L.G."/>
            <person name="Floudas D."/>
            <person name="Copeland A."/>
            <person name="Barry K.W."/>
            <person name="Cichocki N."/>
            <person name="Veneault-Fourrey C."/>
            <person name="LaButti K."/>
            <person name="Lindquist E.A."/>
            <person name="Lipzen A."/>
            <person name="Lundell T."/>
            <person name="Morin E."/>
            <person name="Murat C."/>
            <person name="Sun H."/>
            <person name="Tunlid A."/>
            <person name="Henrissat B."/>
            <person name="Grigoriev I.V."/>
            <person name="Hibbett D.S."/>
            <person name="Martin F."/>
            <person name="Nordberg H.P."/>
            <person name="Cantor M.N."/>
            <person name="Hua S.X."/>
        </authorList>
    </citation>
    <scope>NUCLEOTIDE SEQUENCE [LARGE SCALE GENOMIC DNA]</scope>
    <source>
        <strain evidence="1 2">441</strain>
    </source>
</reference>
<dbReference type="HOGENOM" id="CLU_1289388_0_0_1"/>
<dbReference type="EMBL" id="KN833793">
    <property type="protein sequence ID" value="KIK19031.1"/>
    <property type="molecule type" value="Genomic_DNA"/>
</dbReference>
<dbReference type="Proteomes" id="UP000054018">
    <property type="component" value="Unassembled WGS sequence"/>
</dbReference>
<reference evidence="2" key="2">
    <citation type="submission" date="2015-01" db="EMBL/GenBank/DDBJ databases">
        <title>Evolutionary Origins and Diversification of the Mycorrhizal Mutualists.</title>
        <authorList>
            <consortium name="DOE Joint Genome Institute"/>
            <consortium name="Mycorrhizal Genomics Consortium"/>
            <person name="Kohler A."/>
            <person name="Kuo A."/>
            <person name="Nagy L.G."/>
            <person name="Floudas D."/>
            <person name="Copeland A."/>
            <person name="Barry K.W."/>
            <person name="Cichocki N."/>
            <person name="Veneault-Fourrey C."/>
            <person name="LaButti K."/>
            <person name="Lindquist E.A."/>
            <person name="Lipzen A."/>
            <person name="Lundell T."/>
            <person name="Morin E."/>
            <person name="Murat C."/>
            <person name="Riley R."/>
            <person name="Ohm R."/>
            <person name="Sun H."/>
            <person name="Tunlid A."/>
            <person name="Henrissat B."/>
            <person name="Grigoriev I.V."/>
            <person name="Hibbett D.S."/>
            <person name="Martin F."/>
        </authorList>
    </citation>
    <scope>NUCLEOTIDE SEQUENCE [LARGE SCALE GENOMIC DNA]</scope>
    <source>
        <strain evidence="2">441</strain>
    </source>
</reference>
<keyword evidence="2" id="KW-1185">Reference proteome</keyword>
<proteinExistence type="predicted"/>
<name>A0A0C9YR17_9AGAM</name>
<dbReference type="AlphaFoldDB" id="A0A0C9YR17"/>
<evidence type="ECO:0000313" key="2">
    <source>
        <dbReference type="Proteomes" id="UP000054018"/>
    </source>
</evidence>
<evidence type="ECO:0000313" key="1">
    <source>
        <dbReference type="EMBL" id="KIK19031.1"/>
    </source>
</evidence>
<sequence>MALAAAASELSFGIPETLTSVAGPRASVVLAHILPSGRCSVGYATPTPQLEKNDIPWVRSLYLLLRWAEGKVGITLPTHSLQATESDLSVASPSLTSILLLPAHEWCRWRVKEKGLIPATLDLAYSFPAYPALRMDVFSGPIMASPQDTPTREVTGHDMWISGTRSGCHFTSPDWIPKELNSRDDEIVKPPPQLVDVKGDCDSVVLSLTPQHQD</sequence>
<accession>A0A0C9YR17</accession>
<dbReference type="OrthoDB" id="1517790at2759"/>
<organism evidence="1 2">
    <name type="scientific">Pisolithus microcarpus 441</name>
    <dbReference type="NCBI Taxonomy" id="765257"/>
    <lineage>
        <taxon>Eukaryota</taxon>
        <taxon>Fungi</taxon>
        <taxon>Dikarya</taxon>
        <taxon>Basidiomycota</taxon>
        <taxon>Agaricomycotina</taxon>
        <taxon>Agaricomycetes</taxon>
        <taxon>Agaricomycetidae</taxon>
        <taxon>Boletales</taxon>
        <taxon>Sclerodermatineae</taxon>
        <taxon>Pisolithaceae</taxon>
        <taxon>Pisolithus</taxon>
    </lineage>
</organism>